<protein>
    <submittedName>
        <fullName evidence="1">Uncharacterized protein</fullName>
    </submittedName>
</protein>
<proteinExistence type="predicted"/>
<dbReference type="Proteomes" id="UP001589654">
    <property type="component" value="Unassembled WGS sequence"/>
</dbReference>
<evidence type="ECO:0000313" key="1">
    <source>
        <dbReference type="EMBL" id="MFB9213106.1"/>
    </source>
</evidence>
<comment type="caution">
    <text evidence="1">The sequence shown here is derived from an EMBL/GenBank/DDBJ whole genome shotgun (WGS) entry which is preliminary data.</text>
</comment>
<name>A0ABV5J8F0_9BACT</name>
<evidence type="ECO:0000313" key="2">
    <source>
        <dbReference type="Proteomes" id="UP001589654"/>
    </source>
</evidence>
<organism evidence="1 2">
    <name type="scientific">Echinicola jeungdonensis</name>
    <dbReference type="NCBI Taxonomy" id="709343"/>
    <lineage>
        <taxon>Bacteria</taxon>
        <taxon>Pseudomonadati</taxon>
        <taxon>Bacteroidota</taxon>
        <taxon>Cytophagia</taxon>
        <taxon>Cytophagales</taxon>
        <taxon>Cyclobacteriaceae</taxon>
        <taxon>Echinicola</taxon>
    </lineage>
</organism>
<gene>
    <name evidence="1" type="ORF">ACFFUR_14915</name>
</gene>
<dbReference type="RefSeq" id="WP_290247867.1">
    <property type="nucleotide sequence ID" value="NZ_JAUFQT010000001.1"/>
</dbReference>
<dbReference type="EMBL" id="JBHMEW010000066">
    <property type="protein sequence ID" value="MFB9213106.1"/>
    <property type="molecule type" value="Genomic_DNA"/>
</dbReference>
<keyword evidence="2" id="KW-1185">Reference proteome</keyword>
<reference evidence="1 2" key="1">
    <citation type="submission" date="2024-09" db="EMBL/GenBank/DDBJ databases">
        <authorList>
            <person name="Sun Q."/>
            <person name="Mori K."/>
        </authorList>
    </citation>
    <scope>NUCLEOTIDE SEQUENCE [LARGE SCALE GENOMIC DNA]</scope>
    <source>
        <strain evidence="1 2">CECT 7682</strain>
    </source>
</reference>
<sequence>MALSNLSGSILLNALKHYLMGNMHKTGKKYGRYVQVKGLSERGVRADLAVWPINITLPGNNFKQLKRELESQNDEVYNFFIKQGFDKSDLSIGSTNISDARGNIYQF</sequence>
<accession>A0ABV5J8F0</accession>